<reference evidence="2" key="1">
    <citation type="journal article" date="2013" name="Nat. Genet.">
        <title>The duck genome and transcriptome provide insight into an avian influenza virus reservoir species.</title>
        <authorList>
            <person name="Huang Y."/>
            <person name="Li Y."/>
            <person name="Burt D.W."/>
            <person name="Chen H."/>
            <person name="Zhang Y."/>
            <person name="Qian W."/>
            <person name="Kim H."/>
            <person name="Gan S."/>
            <person name="Zhao Y."/>
            <person name="Li J."/>
            <person name="Yi K."/>
            <person name="Feng H."/>
            <person name="Zhu P."/>
            <person name="Li B."/>
            <person name="Liu Q."/>
            <person name="Fairley S."/>
            <person name="Magor K.E."/>
            <person name="Du Z."/>
            <person name="Hu X."/>
            <person name="Goodman L."/>
            <person name="Tafer H."/>
            <person name="Vignal A."/>
            <person name="Lee T."/>
            <person name="Kim K.W."/>
            <person name="Sheng Z."/>
            <person name="An Y."/>
            <person name="Searle S."/>
            <person name="Herrero J."/>
            <person name="Groenen M.A."/>
            <person name="Crooijmans R.P."/>
            <person name="Faraut T."/>
            <person name="Cai Q."/>
            <person name="Webster R.G."/>
            <person name="Aldridge J.R."/>
            <person name="Warren W.C."/>
            <person name="Bartschat S."/>
            <person name="Kehr S."/>
            <person name="Marz M."/>
            <person name="Stadler P.F."/>
            <person name="Smith J."/>
            <person name="Kraus R.H."/>
            <person name="Zhao Y."/>
            <person name="Ren L."/>
            <person name="Fei J."/>
            <person name="Morisson M."/>
            <person name="Kaiser P."/>
            <person name="Griffin D.K."/>
            <person name="Rao M."/>
            <person name="Pitel F."/>
            <person name="Wang J."/>
            <person name="Li N."/>
        </authorList>
    </citation>
    <scope>NUCLEOTIDE SEQUENCE [LARGE SCALE GENOMIC DNA]</scope>
</reference>
<accession>R0LA81</accession>
<name>R0LA81_ANAPL</name>
<dbReference type="Proteomes" id="UP000296049">
    <property type="component" value="Unassembled WGS sequence"/>
</dbReference>
<dbReference type="GO" id="GO:0005886">
    <property type="term" value="C:plasma membrane"/>
    <property type="evidence" value="ECO:0007669"/>
    <property type="project" value="TreeGrafter"/>
</dbReference>
<dbReference type="Pfam" id="PF10188">
    <property type="entry name" value="Oscp1"/>
    <property type="match status" value="2"/>
</dbReference>
<dbReference type="GO" id="GO:0005737">
    <property type="term" value="C:cytoplasm"/>
    <property type="evidence" value="ECO:0007669"/>
    <property type="project" value="TreeGrafter"/>
</dbReference>
<evidence type="ECO:0000313" key="2">
    <source>
        <dbReference type="Proteomes" id="UP000296049"/>
    </source>
</evidence>
<proteinExistence type="predicted"/>
<feature type="non-terminal residue" evidence="1">
    <location>
        <position position="276"/>
    </location>
</feature>
<keyword evidence="2" id="KW-1185">Reference proteome</keyword>
<protein>
    <submittedName>
        <fullName evidence="1">Protein OSCP1</fullName>
    </submittedName>
</protein>
<organism evidence="1 2">
    <name type="scientific">Anas platyrhynchos</name>
    <name type="common">Mallard</name>
    <name type="synonym">Anas boschas</name>
    <dbReference type="NCBI Taxonomy" id="8839"/>
    <lineage>
        <taxon>Eukaryota</taxon>
        <taxon>Metazoa</taxon>
        <taxon>Chordata</taxon>
        <taxon>Craniata</taxon>
        <taxon>Vertebrata</taxon>
        <taxon>Euteleostomi</taxon>
        <taxon>Archelosauria</taxon>
        <taxon>Archosauria</taxon>
        <taxon>Dinosauria</taxon>
        <taxon>Saurischia</taxon>
        <taxon>Theropoda</taxon>
        <taxon>Coelurosauria</taxon>
        <taxon>Aves</taxon>
        <taxon>Neognathae</taxon>
        <taxon>Galloanserae</taxon>
        <taxon>Anseriformes</taxon>
        <taxon>Anatidae</taxon>
        <taxon>Anatinae</taxon>
        <taxon>Anas</taxon>
    </lineage>
</organism>
<feature type="non-terminal residue" evidence="1">
    <location>
        <position position="1"/>
    </location>
</feature>
<evidence type="ECO:0000313" key="1">
    <source>
        <dbReference type="EMBL" id="EOA97197.1"/>
    </source>
</evidence>
<sequence>VMNDIITTMFNKKFMEELFKPQELYSKKALRTLYDRLAHASIMRLNQASMDKQPSIFNFFFLCHTCTSFGQQYSGGLVSTFNLMGHGTLTKLTVFFLVQVYGGLSAGEFQLIRQTLLLFFQDMHIRVSIFLKDKVQNSNGRFVLPISGPVPWGTEVPGLIRMYNRNGDEVKRTEFTTDGNYITPQREGSFDLYGDRVLKLGTNMYSVSRQVETHMSGSSKNLASHAKENVAPNPLAKEELNFLARLLGGLDIKKPGGSETGFRLNLFTTDEEEEYA</sequence>
<gene>
    <name evidence="1" type="ORF">Anapl_07085</name>
</gene>
<dbReference type="EMBL" id="KB743745">
    <property type="protein sequence ID" value="EOA97197.1"/>
    <property type="molecule type" value="Genomic_DNA"/>
</dbReference>
<dbReference type="AlphaFoldDB" id="R0LA81"/>
<dbReference type="PANTHER" id="PTHR21439:SF0">
    <property type="entry name" value="PROTEIN OSCP1"/>
    <property type="match status" value="1"/>
</dbReference>
<dbReference type="PANTHER" id="PTHR21439">
    <property type="entry name" value="OXIDORED-NITRO DOMAIN-CONTAINING PROTEIN"/>
    <property type="match status" value="1"/>
</dbReference>
<dbReference type="InterPro" id="IPR019332">
    <property type="entry name" value="OSCP1"/>
</dbReference>